<dbReference type="GO" id="GO:0046872">
    <property type="term" value="F:metal ion binding"/>
    <property type="evidence" value="ECO:0007669"/>
    <property type="project" value="UniProtKB-KW"/>
</dbReference>
<evidence type="ECO:0000256" key="2">
    <source>
        <dbReference type="ARBA" id="ARBA00022670"/>
    </source>
</evidence>
<sequence length="437" mass="46591">MRSLAPVLVLAMLAAAVGGNARAQTAEDPAPKDPTAELRRIEKALEGERKAGTKLDRLAGALAGEIDRLRERMAVAATRAQRTETDMFDAEQTLDTLRQEVKDKRSRLLERRQELSHLTGALQRLARHPPETLLLVGRAPLDTVHTGILLESAIPRLNGNARALRRELDTLATLEADIRAQRDRLTLAAQELDAERAQLAALAAEKAELLAGTRNRASNAAEEIRALSQSARSLRELIDSLEKREAAEAEEQRKLAALVTPKLRPTRPSPPEVDGGEPPAPAATVGPAADPVRTAALPPGPPLTSARGHLFAPVAGTVVQRFGKGKSGDLTRQGLLLRTRPGALAIAPHDGIVLYAGPFEGFGRILIIEHGDGYHTLLAGLARVDLSVGSHVLAGEPVGAMAAAGDAAPELYLELRHNGDPIDPLPWFAGLTEKAKG</sequence>
<gene>
    <name evidence="11" type="ORF">SAMN05660686_03786</name>
</gene>
<protein>
    <submittedName>
        <fullName evidence="11">Septal ring factor EnvC, activator of murein hydrolases AmiA and AmiB</fullName>
    </submittedName>
</protein>
<evidence type="ECO:0000259" key="10">
    <source>
        <dbReference type="Pfam" id="PF01551"/>
    </source>
</evidence>
<feature type="coiled-coil region" evidence="7">
    <location>
        <begin position="66"/>
        <end position="118"/>
    </location>
</feature>
<dbReference type="GO" id="GO:0004222">
    <property type="term" value="F:metalloendopeptidase activity"/>
    <property type="evidence" value="ECO:0007669"/>
    <property type="project" value="TreeGrafter"/>
</dbReference>
<organism evidence="11 12">
    <name type="scientific">Thalassobaculum litoreum DSM 18839</name>
    <dbReference type="NCBI Taxonomy" id="1123362"/>
    <lineage>
        <taxon>Bacteria</taxon>
        <taxon>Pseudomonadati</taxon>
        <taxon>Pseudomonadota</taxon>
        <taxon>Alphaproteobacteria</taxon>
        <taxon>Rhodospirillales</taxon>
        <taxon>Thalassobaculaceae</taxon>
        <taxon>Thalassobaculum</taxon>
    </lineage>
</organism>
<dbReference type="Gene3D" id="2.70.70.10">
    <property type="entry name" value="Glucose Permease (Domain IIA)"/>
    <property type="match status" value="1"/>
</dbReference>
<evidence type="ECO:0000256" key="9">
    <source>
        <dbReference type="SAM" id="SignalP"/>
    </source>
</evidence>
<dbReference type="GO" id="GO:0006508">
    <property type="term" value="P:proteolysis"/>
    <property type="evidence" value="ECO:0007669"/>
    <property type="project" value="UniProtKB-KW"/>
</dbReference>
<evidence type="ECO:0000256" key="7">
    <source>
        <dbReference type="SAM" id="Coils"/>
    </source>
</evidence>
<evidence type="ECO:0000256" key="3">
    <source>
        <dbReference type="ARBA" id="ARBA00022723"/>
    </source>
</evidence>
<reference evidence="11 12" key="1">
    <citation type="submission" date="2016-10" db="EMBL/GenBank/DDBJ databases">
        <authorList>
            <person name="Varghese N."/>
            <person name="Submissions S."/>
        </authorList>
    </citation>
    <scope>NUCLEOTIDE SEQUENCE [LARGE SCALE GENOMIC DNA]</scope>
    <source>
        <strain evidence="11 12">DSM 18839</strain>
    </source>
</reference>
<dbReference type="EMBL" id="FNBW01000012">
    <property type="protein sequence ID" value="SDG23667.1"/>
    <property type="molecule type" value="Genomic_DNA"/>
</dbReference>
<keyword evidence="3" id="KW-0479">Metal-binding</keyword>
<dbReference type="InterPro" id="IPR016047">
    <property type="entry name" value="M23ase_b-sheet_dom"/>
</dbReference>
<keyword evidence="9" id="KW-0732">Signal</keyword>
<dbReference type="SUPFAM" id="SSF51261">
    <property type="entry name" value="Duplicated hybrid motif"/>
    <property type="match status" value="1"/>
</dbReference>
<dbReference type="InterPro" id="IPR011055">
    <property type="entry name" value="Dup_hybrid_motif"/>
</dbReference>
<keyword evidence="5" id="KW-0862">Zinc</keyword>
<comment type="caution">
    <text evidence="11">The sequence shown here is derived from an EMBL/GenBank/DDBJ whole genome shotgun (WGS) entry which is preliminary data.</text>
</comment>
<evidence type="ECO:0000256" key="8">
    <source>
        <dbReference type="SAM" id="MobiDB-lite"/>
    </source>
</evidence>
<evidence type="ECO:0000256" key="1">
    <source>
        <dbReference type="ARBA" id="ARBA00001947"/>
    </source>
</evidence>
<dbReference type="AlphaFoldDB" id="A0A8G2BL18"/>
<feature type="region of interest" description="Disordered" evidence="8">
    <location>
        <begin position="252"/>
        <end position="304"/>
    </location>
</feature>
<comment type="cofactor">
    <cofactor evidence="1">
        <name>Zn(2+)</name>
        <dbReference type="ChEBI" id="CHEBI:29105"/>
    </cofactor>
</comment>
<keyword evidence="7" id="KW-0175">Coiled coil</keyword>
<feature type="domain" description="M23ase beta-sheet core" evidence="10">
    <location>
        <begin position="333"/>
        <end position="424"/>
    </location>
</feature>
<dbReference type="CDD" id="cd12797">
    <property type="entry name" value="M23_peptidase"/>
    <property type="match status" value="1"/>
</dbReference>
<feature type="compositionally biased region" description="Low complexity" evidence="8">
    <location>
        <begin position="282"/>
        <end position="291"/>
    </location>
</feature>
<evidence type="ECO:0000256" key="6">
    <source>
        <dbReference type="ARBA" id="ARBA00023049"/>
    </source>
</evidence>
<keyword evidence="6" id="KW-0482">Metalloprotease</keyword>
<dbReference type="Proteomes" id="UP000198615">
    <property type="component" value="Unassembled WGS sequence"/>
</dbReference>
<keyword evidence="12" id="KW-1185">Reference proteome</keyword>
<dbReference type="Pfam" id="PF01551">
    <property type="entry name" value="Peptidase_M23"/>
    <property type="match status" value="1"/>
</dbReference>
<feature type="coiled-coil region" evidence="7">
    <location>
        <begin position="164"/>
        <end position="251"/>
    </location>
</feature>
<accession>A0A8G2BL18</accession>
<dbReference type="PANTHER" id="PTHR21666">
    <property type="entry name" value="PEPTIDASE-RELATED"/>
    <property type="match status" value="1"/>
</dbReference>
<dbReference type="InterPro" id="IPR050570">
    <property type="entry name" value="Cell_wall_metabolism_enzyme"/>
</dbReference>
<keyword evidence="2" id="KW-0645">Protease</keyword>
<keyword evidence="4 11" id="KW-0378">Hydrolase</keyword>
<evidence type="ECO:0000313" key="12">
    <source>
        <dbReference type="Proteomes" id="UP000198615"/>
    </source>
</evidence>
<evidence type="ECO:0000256" key="4">
    <source>
        <dbReference type="ARBA" id="ARBA00022801"/>
    </source>
</evidence>
<name>A0A8G2BL18_9PROT</name>
<evidence type="ECO:0000256" key="5">
    <source>
        <dbReference type="ARBA" id="ARBA00022833"/>
    </source>
</evidence>
<proteinExistence type="predicted"/>
<evidence type="ECO:0000313" key="11">
    <source>
        <dbReference type="EMBL" id="SDG23667.1"/>
    </source>
</evidence>
<feature type="chain" id="PRO_5034685704" evidence="9">
    <location>
        <begin position="24"/>
        <end position="437"/>
    </location>
</feature>
<dbReference type="RefSeq" id="WP_093152762.1">
    <property type="nucleotide sequence ID" value="NZ_FNBW01000012.1"/>
</dbReference>
<dbReference type="PANTHER" id="PTHR21666:SF288">
    <property type="entry name" value="CELL DIVISION PROTEIN YTFB"/>
    <property type="match status" value="1"/>
</dbReference>
<feature type="signal peptide" evidence="9">
    <location>
        <begin position="1"/>
        <end position="23"/>
    </location>
</feature>
<dbReference type="OrthoDB" id="9809144at2"/>